<dbReference type="RefSeq" id="WP_021290245.1">
    <property type="nucleotide sequence ID" value="NZ_BMPN01000002.1"/>
</dbReference>
<proteinExistence type="predicted"/>
<dbReference type="CDD" id="cd15787">
    <property type="entry name" value="YycH_N"/>
    <property type="match status" value="1"/>
</dbReference>
<dbReference type="InterPro" id="IPR042274">
    <property type="entry name" value="YycH/YycI_2"/>
</dbReference>
<dbReference type="InterPro" id="IPR009996">
    <property type="entry name" value="YycH"/>
</dbReference>
<evidence type="ECO:0000313" key="3">
    <source>
        <dbReference type="Proteomes" id="UP000634435"/>
    </source>
</evidence>
<name>A0ABQ2DGW5_9BACI</name>
<reference evidence="3" key="1">
    <citation type="journal article" date="2019" name="Int. J. Syst. Evol. Microbiol.">
        <title>The Global Catalogue of Microorganisms (GCM) 10K type strain sequencing project: providing services to taxonomists for standard genome sequencing and annotation.</title>
        <authorList>
            <consortium name="The Broad Institute Genomics Platform"/>
            <consortium name="The Broad Institute Genome Sequencing Center for Infectious Disease"/>
            <person name="Wu L."/>
            <person name="Ma J."/>
        </authorList>
    </citation>
    <scope>NUCLEOTIDE SEQUENCE [LARGE SCALE GENOMIC DNA]</scope>
    <source>
        <strain evidence="3">JCM 30071</strain>
    </source>
</reference>
<dbReference type="Gene3D" id="3.30.310.160">
    <property type="entry name" value="YycH protein, domain 2"/>
    <property type="match status" value="1"/>
</dbReference>
<sequence length="436" mass="50009">MKLETFKSFLLVVLIGLSLLLTFGIWNYKTEYEQYDQQQLSREVDVGGSEVTKNQIIEPKSIIFHAGEQHLGYENPRENANFFQEMQSWTFTDLTLTDGESPEGYDVELTLPDALPIRIINDPLFSFTNQVEITDNWSFDKIYLTLNPDNSTITIQFLSVDERNQATAQLTNSIVYDQITELLASRQGLTEYVEFEGGAQPIYVRSNTDNVTRRTIAVSHISPDEFVRELFPDEQVVNPQNTPNLNLGKYYNDGTREISISPNERLMNFYNPNASDIGITSIGALTLLQNSIDEVNSHKGWTGQLLSEINSASNEITFRLHYAGLPVYSPNDYSIMKLQFQGQDLIRYNRGLLRLDNEIQNDKSTSLPSGEEVIYHLKNETNDINIENVEDIQLGYDLYYQDDRTVILEPEWFMEINGAWQQIQFEDVPNAQQEEA</sequence>
<comment type="caution">
    <text evidence="2">The sequence shown here is derived from an EMBL/GenBank/DDBJ whole genome shotgun (WGS) entry which is preliminary data.</text>
</comment>
<feature type="domain" description="Regulatory protein YycH" evidence="1">
    <location>
        <begin position="4"/>
        <end position="432"/>
    </location>
</feature>
<protein>
    <recommendedName>
        <fullName evidence="1">Regulatory protein YycH domain-containing protein</fullName>
    </recommendedName>
</protein>
<keyword evidence="3" id="KW-1185">Reference proteome</keyword>
<gene>
    <name evidence="2" type="ORF">GCM10007111_18010</name>
</gene>
<dbReference type="Proteomes" id="UP000634435">
    <property type="component" value="Unassembled WGS sequence"/>
</dbReference>
<evidence type="ECO:0000259" key="1">
    <source>
        <dbReference type="Pfam" id="PF07435"/>
    </source>
</evidence>
<organism evidence="2 3">
    <name type="scientific">Virgibacillus kapii</name>
    <dbReference type="NCBI Taxonomy" id="1638645"/>
    <lineage>
        <taxon>Bacteria</taxon>
        <taxon>Bacillati</taxon>
        <taxon>Bacillota</taxon>
        <taxon>Bacilli</taxon>
        <taxon>Bacillales</taxon>
        <taxon>Bacillaceae</taxon>
        <taxon>Virgibacillus</taxon>
    </lineage>
</organism>
<evidence type="ECO:0000313" key="2">
    <source>
        <dbReference type="EMBL" id="GGJ56148.1"/>
    </source>
</evidence>
<accession>A0ABQ2DGW5</accession>
<dbReference type="EMBL" id="BMPN01000002">
    <property type="protein sequence ID" value="GGJ56148.1"/>
    <property type="molecule type" value="Genomic_DNA"/>
</dbReference>
<dbReference type="Pfam" id="PF07435">
    <property type="entry name" value="YycH"/>
    <property type="match status" value="1"/>
</dbReference>